<comment type="caution">
    <text evidence="1">The sequence shown here is derived from an EMBL/GenBank/DDBJ whole genome shotgun (WGS) entry which is preliminary data.</text>
</comment>
<reference evidence="1 2" key="1">
    <citation type="journal article" date="2016" name="Nat. Commun.">
        <title>Thousands of microbial genomes shed light on interconnected biogeochemical processes in an aquifer system.</title>
        <authorList>
            <person name="Anantharaman K."/>
            <person name="Brown C.T."/>
            <person name="Hug L.A."/>
            <person name="Sharon I."/>
            <person name="Castelle C.J."/>
            <person name="Probst A.J."/>
            <person name="Thomas B.C."/>
            <person name="Singh A."/>
            <person name="Wilkins M.J."/>
            <person name="Karaoz U."/>
            <person name="Brodie E.L."/>
            <person name="Williams K.H."/>
            <person name="Hubbard S.S."/>
            <person name="Banfield J.F."/>
        </authorList>
    </citation>
    <scope>NUCLEOTIDE SEQUENCE [LARGE SCALE GENOMIC DNA]</scope>
</reference>
<evidence type="ECO:0000313" key="2">
    <source>
        <dbReference type="Proteomes" id="UP000177803"/>
    </source>
</evidence>
<gene>
    <name evidence="1" type="ORF">A2261_00285</name>
</gene>
<dbReference type="AlphaFoldDB" id="A0A1F6NL03"/>
<accession>A0A1F6NL03</accession>
<name>A0A1F6NL03_9BACT</name>
<evidence type="ECO:0000313" key="1">
    <source>
        <dbReference type="EMBL" id="OGH84460.1"/>
    </source>
</evidence>
<proteinExistence type="predicted"/>
<organism evidence="1 2">
    <name type="scientific">Candidatus Magasanikbacteria bacterium RIFOXYA2_FULL_44_8</name>
    <dbReference type="NCBI Taxonomy" id="1798696"/>
    <lineage>
        <taxon>Bacteria</taxon>
        <taxon>Candidatus Magasanikiibacteriota</taxon>
    </lineage>
</organism>
<dbReference type="Proteomes" id="UP000177803">
    <property type="component" value="Unassembled WGS sequence"/>
</dbReference>
<sequence>MEEKLDKLLKLAEENVEVVTHVKEYIVKMDSRLLSLENQLSIFSNETRGSFSAIESDLSDVKIQLEKLDKRTKEDSDAHAEEAVKLLDRVALFERQVARLQTAR</sequence>
<protein>
    <submittedName>
        <fullName evidence="1">Uncharacterized protein</fullName>
    </submittedName>
</protein>
<dbReference type="EMBL" id="MFQR01000019">
    <property type="protein sequence ID" value="OGH84460.1"/>
    <property type="molecule type" value="Genomic_DNA"/>
</dbReference>